<dbReference type="NCBIfam" id="TIGR04215">
    <property type="entry name" value="choice_anch_A"/>
    <property type="match status" value="1"/>
</dbReference>
<evidence type="ECO:0000256" key="1">
    <source>
        <dbReference type="SAM" id="SignalP"/>
    </source>
</evidence>
<accession>A0ABP6GAB9</accession>
<organism evidence="4 5">
    <name type="scientific">Streptomyces luteosporeus</name>
    <dbReference type="NCBI Taxonomy" id="173856"/>
    <lineage>
        <taxon>Bacteria</taxon>
        <taxon>Bacillati</taxon>
        <taxon>Actinomycetota</taxon>
        <taxon>Actinomycetes</taxon>
        <taxon>Kitasatosporales</taxon>
        <taxon>Streptomycetaceae</taxon>
        <taxon>Streptomyces</taxon>
    </lineage>
</organism>
<evidence type="ECO:0000259" key="2">
    <source>
        <dbReference type="Pfam" id="PF17802"/>
    </source>
</evidence>
<reference evidence="5" key="1">
    <citation type="journal article" date="2019" name="Int. J. Syst. Evol. Microbiol.">
        <title>The Global Catalogue of Microorganisms (GCM) 10K type strain sequencing project: providing services to taxonomists for standard genome sequencing and annotation.</title>
        <authorList>
            <consortium name="The Broad Institute Genomics Platform"/>
            <consortium name="The Broad Institute Genome Sequencing Center for Infectious Disease"/>
            <person name="Wu L."/>
            <person name="Ma J."/>
        </authorList>
    </citation>
    <scope>NUCLEOTIDE SEQUENCE [LARGE SCALE GENOMIC DNA]</scope>
    <source>
        <strain evidence="5">JCM 4542</strain>
    </source>
</reference>
<keyword evidence="1" id="KW-0732">Signal</keyword>
<feature type="domain" description="SpaA-like prealbumin fold" evidence="2">
    <location>
        <begin position="454"/>
        <end position="535"/>
    </location>
</feature>
<name>A0ABP6GAB9_9ACTN</name>
<feature type="chain" id="PRO_5046414323" description="Choice-of-anchor A family protein" evidence="1">
    <location>
        <begin position="33"/>
        <end position="568"/>
    </location>
</feature>
<dbReference type="InterPro" id="IPR013783">
    <property type="entry name" value="Ig-like_fold"/>
</dbReference>
<dbReference type="Gene3D" id="2.60.40.10">
    <property type="entry name" value="Immunoglobulins"/>
    <property type="match status" value="2"/>
</dbReference>
<dbReference type="EMBL" id="BAAASL010000011">
    <property type="protein sequence ID" value="GAA2718218.1"/>
    <property type="molecule type" value="Genomic_DNA"/>
</dbReference>
<protein>
    <recommendedName>
        <fullName evidence="6">Choice-of-anchor A family protein</fullName>
    </recommendedName>
</protein>
<evidence type="ECO:0000259" key="3">
    <source>
        <dbReference type="Pfam" id="PF20597"/>
    </source>
</evidence>
<dbReference type="InterPro" id="IPR041033">
    <property type="entry name" value="SpaA_PFL_dom_1"/>
</dbReference>
<evidence type="ECO:0008006" key="6">
    <source>
        <dbReference type="Google" id="ProtNLM"/>
    </source>
</evidence>
<feature type="domain" description="Choice-of-anchor A" evidence="3">
    <location>
        <begin position="67"/>
        <end position="319"/>
    </location>
</feature>
<gene>
    <name evidence="4" type="ORF">GCM10010315_33250</name>
</gene>
<dbReference type="InterPro" id="IPR026588">
    <property type="entry name" value="Choice_anch_A"/>
</dbReference>
<comment type="caution">
    <text evidence="4">The sequence shown here is derived from an EMBL/GenBank/DDBJ whole genome shotgun (WGS) entry which is preliminary data.</text>
</comment>
<sequence length="568" mass="58106">MRRNFTEGWLRRLAVGVVCAATVGGLAPPAAAAPLPGGLGPCLPGSCPRSYRGPGTGPPAGRDNNVNVLVGGDFRVRGTAAEAEGRVVALGRVDVHRSGGGGYAVGVAGTGSRVPPADGSDFLTAGGAVTVAAGQRLVADRGTVRHAGPVSGTVTGRSVTDAAAAEPYVRLRDELGAASRCYAHGADGHGRPATGTVRTTGTETVLTGDGSSRLQVFTVGSDLAGPGGTHRNLRFTGIPSGATVLVNLTGTARLIDAGGVSGPAGLRERLLWNAPDARRLEIRGTGQFQGSVLAGERESESVVSVPGFNGRFLTAGSLTHTASGGPAGFHAYPFTGDLPDCVSAAQAGTVTVLKRDAVTGRPLPGARFQLWREANGRAGLQTGGAADARVGGVCVTDGRGLCRRAVDTGTYYWQELQPPTCYAAPAQRVTGLALTAANAARGVTVAVANTPTCGTLRLIKRDARTGRLLQGAVFELWRETNGRAGLQTSGAGADRRVDSGCATDPQGRCTYPGLPLGTYYLRETAVPEGYLLSARRVFGPYRLTTRNASAGVTVTIRNPRGEPGKGKK</sequence>
<dbReference type="Pfam" id="PF20597">
    <property type="entry name" value="pAdhesive_15"/>
    <property type="match status" value="1"/>
</dbReference>
<feature type="signal peptide" evidence="1">
    <location>
        <begin position="1"/>
        <end position="32"/>
    </location>
</feature>
<dbReference type="RefSeq" id="WP_344436092.1">
    <property type="nucleotide sequence ID" value="NZ_BAAASL010000011.1"/>
</dbReference>
<dbReference type="Pfam" id="PF17802">
    <property type="entry name" value="SpaA"/>
    <property type="match status" value="1"/>
</dbReference>
<dbReference type="Proteomes" id="UP001500886">
    <property type="component" value="Unassembled WGS sequence"/>
</dbReference>
<proteinExistence type="predicted"/>
<evidence type="ECO:0000313" key="4">
    <source>
        <dbReference type="EMBL" id="GAA2718218.1"/>
    </source>
</evidence>
<keyword evidence="5" id="KW-1185">Reference proteome</keyword>
<evidence type="ECO:0000313" key="5">
    <source>
        <dbReference type="Proteomes" id="UP001500886"/>
    </source>
</evidence>